<evidence type="ECO:0000313" key="2">
    <source>
        <dbReference type="EMBL" id="GAA2419998.1"/>
    </source>
</evidence>
<gene>
    <name evidence="2" type="ORF">GCM10010191_33960</name>
</gene>
<sequence length="117" mass="12540">MGNKDESKFDVSAIQRSGDKINDAVNLWAGAAADIYNAILEVNALGICGEGARDAYVRMRNVAHEKMNEATTGLIAVRDSVYKVADVYAGTEDETERRVSDVGPARTLPGDIVNPPS</sequence>
<evidence type="ECO:0000313" key="3">
    <source>
        <dbReference type="Proteomes" id="UP001501231"/>
    </source>
</evidence>
<protein>
    <recommendedName>
        <fullName evidence="4">ESX-1 secretion-associated protein</fullName>
    </recommendedName>
</protein>
<proteinExistence type="predicted"/>
<dbReference type="EMBL" id="BAAARW010000012">
    <property type="protein sequence ID" value="GAA2419998.1"/>
    <property type="molecule type" value="Genomic_DNA"/>
</dbReference>
<evidence type="ECO:0000256" key="1">
    <source>
        <dbReference type="SAM" id="MobiDB-lite"/>
    </source>
</evidence>
<accession>A0ABN3J3C7</accession>
<reference evidence="2 3" key="1">
    <citation type="journal article" date="2019" name="Int. J. Syst. Evol. Microbiol.">
        <title>The Global Catalogue of Microorganisms (GCM) 10K type strain sequencing project: providing services to taxonomists for standard genome sequencing and annotation.</title>
        <authorList>
            <consortium name="The Broad Institute Genomics Platform"/>
            <consortium name="The Broad Institute Genome Sequencing Center for Infectious Disease"/>
            <person name="Wu L."/>
            <person name="Ma J."/>
        </authorList>
    </citation>
    <scope>NUCLEOTIDE SEQUENCE [LARGE SCALE GENOMIC DNA]</scope>
    <source>
        <strain evidence="2 3">JCM 3325</strain>
    </source>
</reference>
<comment type="caution">
    <text evidence="2">The sequence shown here is derived from an EMBL/GenBank/DDBJ whole genome shotgun (WGS) entry which is preliminary data.</text>
</comment>
<name>A0ABN3J3C7_9ACTN</name>
<keyword evidence="3" id="KW-1185">Reference proteome</keyword>
<dbReference type="RefSeq" id="WP_344589935.1">
    <property type="nucleotide sequence ID" value="NZ_BAAARW010000012.1"/>
</dbReference>
<evidence type="ECO:0008006" key="4">
    <source>
        <dbReference type="Google" id="ProtNLM"/>
    </source>
</evidence>
<feature type="region of interest" description="Disordered" evidence="1">
    <location>
        <begin position="93"/>
        <end position="117"/>
    </location>
</feature>
<dbReference type="Proteomes" id="UP001501231">
    <property type="component" value="Unassembled WGS sequence"/>
</dbReference>
<organism evidence="2 3">
    <name type="scientific">Actinomadura vinacea</name>
    <dbReference type="NCBI Taxonomy" id="115336"/>
    <lineage>
        <taxon>Bacteria</taxon>
        <taxon>Bacillati</taxon>
        <taxon>Actinomycetota</taxon>
        <taxon>Actinomycetes</taxon>
        <taxon>Streptosporangiales</taxon>
        <taxon>Thermomonosporaceae</taxon>
        <taxon>Actinomadura</taxon>
    </lineage>
</organism>